<accession>A0A5K8A9P1</accession>
<proteinExistence type="inferred from homology"/>
<evidence type="ECO:0000313" key="6">
    <source>
        <dbReference type="Proteomes" id="UP000422108"/>
    </source>
</evidence>
<dbReference type="PANTHER" id="PTHR42956:SF1">
    <property type="entry name" value="NITROGENASE IRON-MOLYBDENUM COFACTOR BIOSYNTHESIS PROTEIN NIFE"/>
    <property type="match status" value="1"/>
</dbReference>
<evidence type="ECO:0000259" key="4">
    <source>
        <dbReference type="Pfam" id="PF00148"/>
    </source>
</evidence>
<evidence type="ECO:0000256" key="3">
    <source>
        <dbReference type="RuleBase" id="RU004021"/>
    </source>
</evidence>
<dbReference type="Gene3D" id="3.40.50.1980">
    <property type="entry name" value="Nitrogenase molybdenum iron protein domain"/>
    <property type="match status" value="1"/>
</dbReference>
<dbReference type="Gene3D" id="3.40.50.12380">
    <property type="entry name" value="Nitrogenase MoFe cofactor biosynthesis protein NifE, C-terminal"/>
    <property type="match status" value="1"/>
</dbReference>
<dbReference type="RefSeq" id="WP_155310408.1">
    <property type="nucleotide sequence ID" value="NZ_AP021879.1"/>
</dbReference>
<dbReference type="PROSITE" id="PS00699">
    <property type="entry name" value="NITROGENASE_1_1"/>
    <property type="match status" value="1"/>
</dbReference>
<evidence type="ECO:0000313" key="5">
    <source>
        <dbReference type="EMBL" id="BBO89178.1"/>
    </source>
</evidence>
<dbReference type="Pfam" id="PF00148">
    <property type="entry name" value="Oxidored_nitro"/>
    <property type="match status" value="1"/>
</dbReference>
<comment type="similarity">
    <text evidence="1 3">Belongs to the NifD/NifK/NifE/NifN family.</text>
</comment>
<dbReference type="EMBL" id="AP021879">
    <property type="protein sequence ID" value="BBO89178.1"/>
    <property type="molecule type" value="Genomic_DNA"/>
</dbReference>
<dbReference type="SUPFAM" id="SSF53807">
    <property type="entry name" value="Helical backbone' metal receptor"/>
    <property type="match status" value="1"/>
</dbReference>
<protein>
    <submittedName>
        <fullName evidence="5">Nitrogenase associated protein E</fullName>
    </submittedName>
</protein>
<dbReference type="InterPro" id="IPR049939">
    <property type="entry name" value="NifE-like"/>
</dbReference>
<dbReference type="Proteomes" id="UP000422108">
    <property type="component" value="Chromosome"/>
</dbReference>
<sequence length="517" mass="59231">MNSYEDASVEFMSTRLWMMHRFCIHCKLSGGVYAASEIEGAIPIIHGPIGCAFNHRIPVMKSFLDMKALPCTDMDENDTVFGGMDKLRKTIDEVDEKYHPDLIIVLLTCLSGIIGDDVEGVIEDVKEAGKVKADIVWADTSGFKFRELRTERTLKEWLHNYKNPEDYTPRNMEGCGQVEVINSLATQLMEPAEKYGGIIENGVNIVGMGTRRWGIDRTKERMEILREAGAEINTIFFRDVDCEKVKRSSCARVNIGFRVGRWMHIMKDRFGIDTVYNQFRFSHLSHQEKIRSFYMETGEKLGIEERMKRVMDDKMDLTSRQLQPYRDFLRGKRVVILGGGNVYGFFGLDSSLSIMMDLGLKIEAVSLDQGPLVRRGISEELRRQHRETILDLFGKLGVDPDIIDVEPFGILKEIMEKYKPDLVVCAKERKPQIHALGVPAYSPQFFTFFTGFSGLQNIAQEICLEMKKENLTRKKPLIFNEIDYHPVYFPYIRKVGIPIQISEELQCAVKKGGKRCQ</sequence>
<dbReference type="InterPro" id="IPR000318">
    <property type="entry name" value="Nase_comp1_CS"/>
</dbReference>
<feature type="domain" description="Nitrogenase/oxidoreductase component 1" evidence="4">
    <location>
        <begin position="26"/>
        <end position="463"/>
    </location>
</feature>
<organism evidence="5 6">
    <name type="scientific">Desulfosarcina ovata subsp. ovata</name>
    <dbReference type="NCBI Taxonomy" id="2752305"/>
    <lineage>
        <taxon>Bacteria</taxon>
        <taxon>Pseudomonadati</taxon>
        <taxon>Thermodesulfobacteriota</taxon>
        <taxon>Desulfobacteria</taxon>
        <taxon>Desulfobacterales</taxon>
        <taxon>Desulfosarcinaceae</taxon>
        <taxon>Desulfosarcina</taxon>
    </lineage>
</organism>
<evidence type="ECO:0000256" key="2">
    <source>
        <dbReference type="ARBA" id="ARBA00023231"/>
    </source>
</evidence>
<name>A0A5K8A9P1_9BACT</name>
<gene>
    <name evidence="5" type="ORF">DSCOOX_23580</name>
</gene>
<dbReference type="InterPro" id="IPR000510">
    <property type="entry name" value="Nase/OxRdtase_comp1"/>
</dbReference>
<keyword evidence="2 3" id="KW-0535">Nitrogen fixation</keyword>
<dbReference type="AlphaFoldDB" id="A0A5K8A9P1"/>
<evidence type="ECO:0000256" key="1">
    <source>
        <dbReference type="ARBA" id="ARBA00011002"/>
    </source>
</evidence>
<dbReference type="GO" id="GO:0016163">
    <property type="term" value="F:nitrogenase activity"/>
    <property type="evidence" value="ECO:0007669"/>
    <property type="project" value="InterPro"/>
</dbReference>
<reference evidence="5 6" key="1">
    <citation type="submission" date="2019-11" db="EMBL/GenBank/DDBJ databases">
        <title>Comparative genomics of hydrocarbon-degrading Desulfosarcina strains.</title>
        <authorList>
            <person name="Watanabe M."/>
            <person name="Kojima H."/>
            <person name="Fukui M."/>
        </authorList>
    </citation>
    <scope>NUCLEOTIDE SEQUENCE [LARGE SCALE GENOMIC DNA]</scope>
    <source>
        <strain evidence="6">oXyS1</strain>
    </source>
</reference>
<dbReference type="PANTHER" id="PTHR42956">
    <property type="entry name" value="NITROGENASE IRON-MOLYBDENUM COFACTOR BIOSYNTHESIS PROTEIN NIFE"/>
    <property type="match status" value="1"/>
</dbReference>
<keyword evidence="6" id="KW-1185">Reference proteome</keyword>